<dbReference type="AlphaFoldDB" id="A0AAP0X2B0"/>
<dbReference type="EMBL" id="JBBPBK010000006">
    <property type="protein sequence ID" value="KAK9282805.1"/>
    <property type="molecule type" value="Genomic_DNA"/>
</dbReference>
<gene>
    <name evidence="1" type="ORF">L1049_011027</name>
</gene>
<comment type="caution">
    <text evidence="1">The sequence shown here is derived from an EMBL/GenBank/DDBJ whole genome shotgun (WGS) entry which is preliminary data.</text>
</comment>
<accession>A0AAP0X2B0</accession>
<name>A0AAP0X2B0_LIQFO</name>
<reference evidence="1 2" key="1">
    <citation type="journal article" date="2024" name="Plant J.">
        <title>Genome sequences and population genomics reveal climatic adaptation and genomic divergence between two closely related sweetgum species.</title>
        <authorList>
            <person name="Xu W.Q."/>
            <person name="Ren C.Q."/>
            <person name="Zhang X.Y."/>
            <person name="Comes H.P."/>
            <person name="Liu X.H."/>
            <person name="Li Y.G."/>
            <person name="Kettle C.J."/>
            <person name="Jalonen R."/>
            <person name="Gaisberger H."/>
            <person name="Ma Y.Z."/>
            <person name="Qiu Y.X."/>
        </authorList>
    </citation>
    <scope>NUCLEOTIDE SEQUENCE [LARGE SCALE GENOMIC DNA]</scope>
    <source>
        <strain evidence="1">Hangzhou</strain>
    </source>
</reference>
<proteinExistence type="predicted"/>
<evidence type="ECO:0000313" key="2">
    <source>
        <dbReference type="Proteomes" id="UP001415857"/>
    </source>
</evidence>
<protein>
    <submittedName>
        <fullName evidence="1">Uncharacterized protein</fullName>
    </submittedName>
</protein>
<keyword evidence="2" id="KW-1185">Reference proteome</keyword>
<sequence length="96" mass="10211">MDDLAVVFCNFLEGREEASKTFRIAETLTAEPVQSPSLPLESIDDVHGRHGLAASMLGVGHGVSDHVLEEDLEDSTGFLVDQTADTLHASSTGQTS</sequence>
<organism evidence="1 2">
    <name type="scientific">Liquidambar formosana</name>
    <name type="common">Formosan gum</name>
    <dbReference type="NCBI Taxonomy" id="63359"/>
    <lineage>
        <taxon>Eukaryota</taxon>
        <taxon>Viridiplantae</taxon>
        <taxon>Streptophyta</taxon>
        <taxon>Embryophyta</taxon>
        <taxon>Tracheophyta</taxon>
        <taxon>Spermatophyta</taxon>
        <taxon>Magnoliopsida</taxon>
        <taxon>eudicotyledons</taxon>
        <taxon>Gunneridae</taxon>
        <taxon>Pentapetalae</taxon>
        <taxon>Saxifragales</taxon>
        <taxon>Altingiaceae</taxon>
        <taxon>Liquidambar</taxon>
    </lineage>
</organism>
<evidence type="ECO:0000313" key="1">
    <source>
        <dbReference type="EMBL" id="KAK9282805.1"/>
    </source>
</evidence>
<dbReference type="Proteomes" id="UP001415857">
    <property type="component" value="Unassembled WGS sequence"/>
</dbReference>